<dbReference type="Pfam" id="PF03140">
    <property type="entry name" value="DUF247"/>
    <property type="match status" value="1"/>
</dbReference>
<gene>
    <name evidence="1" type="ORF">R1flu_015277</name>
</gene>
<name>A0ABD1YIY6_9MARC</name>
<dbReference type="AlphaFoldDB" id="A0ABD1YIY6"/>
<proteinExistence type="predicted"/>
<evidence type="ECO:0008006" key="3">
    <source>
        <dbReference type="Google" id="ProtNLM"/>
    </source>
</evidence>
<organism evidence="1 2">
    <name type="scientific">Riccia fluitans</name>
    <dbReference type="NCBI Taxonomy" id="41844"/>
    <lineage>
        <taxon>Eukaryota</taxon>
        <taxon>Viridiplantae</taxon>
        <taxon>Streptophyta</taxon>
        <taxon>Embryophyta</taxon>
        <taxon>Marchantiophyta</taxon>
        <taxon>Marchantiopsida</taxon>
        <taxon>Marchantiidae</taxon>
        <taxon>Marchantiales</taxon>
        <taxon>Ricciaceae</taxon>
        <taxon>Riccia</taxon>
    </lineage>
</organism>
<dbReference type="EMBL" id="JBHFFA010000004">
    <property type="protein sequence ID" value="KAL2630591.1"/>
    <property type="molecule type" value="Genomic_DNA"/>
</dbReference>
<protein>
    <recommendedName>
        <fullName evidence="3">PiggyBac transposable element-derived protein domain-containing protein</fullName>
    </recommendedName>
</protein>
<keyword evidence="2" id="KW-1185">Reference proteome</keyword>
<reference evidence="1 2" key="1">
    <citation type="submission" date="2024-09" db="EMBL/GenBank/DDBJ databases">
        <title>Chromosome-scale assembly of Riccia fluitans.</title>
        <authorList>
            <person name="Paukszto L."/>
            <person name="Sawicki J."/>
            <person name="Karawczyk K."/>
            <person name="Piernik-Szablinska J."/>
            <person name="Szczecinska M."/>
            <person name="Mazdziarz M."/>
        </authorList>
    </citation>
    <scope>NUCLEOTIDE SEQUENCE [LARGE SCALE GENOMIC DNA]</scope>
    <source>
        <strain evidence="1">Rf_01</strain>
        <tissue evidence="1">Aerial parts of the thallus</tissue>
    </source>
</reference>
<dbReference type="InterPro" id="IPR004158">
    <property type="entry name" value="DUF247_pln"/>
</dbReference>
<evidence type="ECO:0000313" key="2">
    <source>
        <dbReference type="Proteomes" id="UP001605036"/>
    </source>
</evidence>
<dbReference type="Proteomes" id="UP001605036">
    <property type="component" value="Unassembled WGS sequence"/>
</dbReference>
<sequence length="160" mass="18361">MSAQSVRKCMNVEITRKKFFAYVIIMGYLIDSEEDVRLLRRGKDPVIAGNYLGRDKMINDLFNSPLKNFNAHLSDFAHCKEATDGIRKWYMKSWRIQLTSFLDGYRIAPWLCGTLVVRTVFGRCKCSASHCRSKENSGTLEQLYMLVPSISVQTQSALFC</sequence>
<evidence type="ECO:0000313" key="1">
    <source>
        <dbReference type="EMBL" id="KAL2630591.1"/>
    </source>
</evidence>
<comment type="caution">
    <text evidence="1">The sequence shown here is derived from an EMBL/GenBank/DDBJ whole genome shotgun (WGS) entry which is preliminary data.</text>
</comment>
<accession>A0ABD1YIY6</accession>